<proteinExistence type="predicted"/>
<sequence length="297" mass="34008">MPTDLIQVWEDYKFMVYCESGWAVVSKMEDDEDLEGSKIRATEEEQDNAYQILSQASPSLIRVLHAIFLIINASKRHTSVSEGMQYVLCNLLFTIHITLDVSWDKLKTVICSLRPLIGNRAKLRFIKVMSIVALDPTLFPLRFDSILWNLACGSLHVFRQVLSGEMDKNILEGDPDQHLVGGWSNFLRSCPPSSKLLEDVCFTQSIWRKLDFGETYNIVQWLKTFLKPPLELISQFEGDFGVGEHNAWLNWEDWKEHLKPYLDLAEPDRSNSTSMSAGPTNGKLQTIKANKFLINSY</sequence>
<dbReference type="AlphaFoldDB" id="A0AAD6V755"/>
<gene>
    <name evidence="1" type="ORF">GGX14DRAFT_646492</name>
</gene>
<reference evidence="1" key="1">
    <citation type="submission" date="2023-03" db="EMBL/GenBank/DDBJ databases">
        <title>Massive genome expansion in bonnet fungi (Mycena s.s.) driven by repeated elements and novel gene families across ecological guilds.</title>
        <authorList>
            <consortium name="Lawrence Berkeley National Laboratory"/>
            <person name="Harder C.B."/>
            <person name="Miyauchi S."/>
            <person name="Viragh M."/>
            <person name="Kuo A."/>
            <person name="Thoen E."/>
            <person name="Andreopoulos B."/>
            <person name="Lu D."/>
            <person name="Skrede I."/>
            <person name="Drula E."/>
            <person name="Henrissat B."/>
            <person name="Morin E."/>
            <person name="Kohler A."/>
            <person name="Barry K."/>
            <person name="LaButti K."/>
            <person name="Morin E."/>
            <person name="Salamov A."/>
            <person name="Lipzen A."/>
            <person name="Mereny Z."/>
            <person name="Hegedus B."/>
            <person name="Baldrian P."/>
            <person name="Stursova M."/>
            <person name="Weitz H."/>
            <person name="Taylor A."/>
            <person name="Grigoriev I.V."/>
            <person name="Nagy L.G."/>
            <person name="Martin F."/>
            <person name="Kauserud H."/>
        </authorList>
    </citation>
    <scope>NUCLEOTIDE SEQUENCE</scope>
    <source>
        <strain evidence="1">9144</strain>
    </source>
</reference>
<evidence type="ECO:0000313" key="2">
    <source>
        <dbReference type="Proteomes" id="UP001219525"/>
    </source>
</evidence>
<dbReference type="Proteomes" id="UP001219525">
    <property type="component" value="Unassembled WGS sequence"/>
</dbReference>
<dbReference type="EMBL" id="JARJCW010000046">
    <property type="protein sequence ID" value="KAJ7204827.1"/>
    <property type="molecule type" value="Genomic_DNA"/>
</dbReference>
<comment type="caution">
    <text evidence="1">The sequence shown here is derived from an EMBL/GenBank/DDBJ whole genome shotgun (WGS) entry which is preliminary data.</text>
</comment>
<organism evidence="1 2">
    <name type="scientific">Mycena pura</name>
    <dbReference type="NCBI Taxonomy" id="153505"/>
    <lineage>
        <taxon>Eukaryota</taxon>
        <taxon>Fungi</taxon>
        <taxon>Dikarya</taxon>
        <taxon>Basidiomycota</taxon>
        <taxon>Agaricomycotina</taxon>
        <taxon>Agaricomycetes</taxon>
        <taxon>Agaricomycetidae</taxon>
        <taxon>Agaricales</taxon>
        <taxon>Marasmiineae</taxon>
        <taxon>Mycenaceae</taxon>
        <taxon>Mycena</taxon>
    </lineage>
</organism>
<evidence type="ECO:0000313" key="1">
    <source>
        <dbReference type="EMBL" id="KAJ7204827.1"/>
    </source>
</evidence>
<protein>
    <submittedName>
        <fullName evidence="1">Uncharacterized protein</fullName>
    </submittedName>
</protein>
<accession>A0AAD6V755</accession>
<keyword evidence="2" id="KW-1185">Reference proteome</keyword>
<name>A0AAD6V755_9AGAR</name>